<dbReference type="EMBL" id="MFHI01000008">
    <property type="protein sequence ID" value="OGF79224.1"/>
    <property type="molecule type" value="Genomic_DNA"/>
</dbReference>
<comment type="caution">
    <text evidence="1">The sequence shown here is derived from an EMBL/GenBank/DDBJ whole genome shotgun (WGS) entry which is preliminary data.</text>
</comment>
<evidence type="ECO:0000313" key="1">
    <source>
        <dbReference type="EMBL" id="OGF79224.1"/>
    </source>
</evidence>
<dbReference type="Proteomes" id="UP000178425">
    <property type="component" value="Unassembled WGS sequence"/>
</dbReference>
<dbReference type="AlphaFoldDB" id="A0A1F5WUC0"/>
<evidence type="ECO:0000313" key="2">
    <source>
        <dbReference type="Proteomes" id="UP000178425"/>
    </source>
</evidence>
<sequence length="99" mass="11700">MCQAYEAERNFIVSGEHYNTIKGFAAARKGEPKASNPHGQFIKYDREAWDHGWDCWHERILPYGLELKIKDLNKRINLQQISEQFKKSGKFPNELEQYL</sequence>
<gene>
    <name evidence="1" type="ORF">A2W54_01965</name>
</gene>
<name>A0A1F5WUC0_9BACT</name>
<accession>A0A1F5WUC0</accession>
<organism evidence="1 2">
    <name type="scientific">Candidatus Giovannonibacteria bacterium RIFCSPHIGHO2_02_43_13</name>
    <dbReference type="NCBI Taxonomy" id="1798330"/>
    <lineage>
        <taxon>Bacteria</taxon>
        <taxon>Candidatus Giovannoniibacteriota</taxon>
    </lineage>
</organism>
<proteinExistence type="predicted"/>
<protein>
    <submittedName>
        <fullName evidence="1">Uncharacterized protein</fullName>
    </submittedName>
</protein>
<reference evidence="1 2" key="1">
    <citation type="journal article" date="2016" name="Nat. Commun.">
        <title>Thousands of microbial genomes shed light on interconnected biogeochemical processes in an aquifer system.</title>
        <authorList>
            <person name="Anantharaman K."/>
            <person name="Brown C.T."/>
            <person name="Hug L.A."/>
            <person name="Sharon I."/>
            <person name="Castelle C.J."/>
            <person name="Probst A.J."/>
            <person name="Thomas B.C."/>
            <person name="Singh A."/>
            <person name="Wilkins M.J."/>
            <person name="Karaoz U."/>
            <person name="Brodie E.L."/>
            <person name="Williams K.H."/>
            <person name="Hubbard S.S."/>
            <person name="Banfield J.F."/>
        </authorList>
    </citation>
    <scope>NUCLEOTIDE SEQUENCE [LARGE SCALE GENOMIC DNA]</scope>
</reference>